<sequence length="155" mass="17581">MRRHDREVTDSVVIDNLIRECETIRIGLRDGERVYIVPLDFGFEHNTERVFYFHGAGEGRKVSLIEATGYAAFEMDLGHRVYGEDTACSYGAAFQSVIGEGKIEMLHDLEEKRRGLIAIMEKATGKSDWTFEPGRVERTAVIKLTVTDISCKIHN</sequence>
<dbReference type="InterPro" id="IPR024747">
    <property type="entry name" value="Pyridox_Oxase-rel"/>
</dbReference>
<dbReference type="InterPro" id="IPR012349">
    <property type="entry name" value="Split_barrel_FMN-bd"/>
</dbReference>
<reference evidence="1 2" key="1">
    <citation type="submission" date="2023-01" db="EMBL/GenBank/DDBJ databases">
        <authorList>
            <person name="Lee S.H."/>
            <person name="Jung H.S."/>
            <person name="Yun J.U."/>
        </authorList>
    </citation>
    <scope>NUCLEOTIDE SEQUENCE [LARGE SCALE GENOMIC DNA]</scope>
    <source>
        <strain evidence="1 2">CBA3646</strain>
    </source>
</reference>
<dbReference type="Pfam" id="PF12900">
    <property type="entry name" value="Pyridox_ox_2"/>
    <property type="match status" value="1"/>
</dbReference>
<dbReference type="SUPFAM" id="SSF50475">
    <property type="entry name" value="FMN-binding split barrel"/>
    <property type="match status" value="1"/>
</dbReference>
<dbReference type="RefSeq" id="WP_271191078.1">
    <property type="nucleotide sequence ID" value="NZ_CP115667.1"/>
</dbReference>
<evidence type="ECO:0000313" key="1">
    <source>
        <dbReference type="EMBL" id="WBW49546.1"/>
    </source>
</evidence>
<name>A0ABY7QT80_9FIRM</name>
<dbReference type="EMBL" id="CP115667">
    <property type="protein sequence ID" value="WBW49546.1"/>
    <property type="molecule type" value="Genomic_DNA"/>
</dbReference>
<evidence type="ECO:0000313" key="2">
    <source>
        <dbReference type="Proteomes" id="UP001210339"/>
    </source>
</evidence>
<protein>
    <submittedName>
        <fullName evidence="1">Pyridoxamine 5'-phosphate oxidase family protein</fullName>
    </submittedName>
</protein>
<dbReference type="PANTHER" id="PTHR34071">
    <property type="entry name" value="5-NITROIMIDAZOLE ANTIBIOTICS RESISTANCE PROTEIN, NIMA-FAMILY-RELATED PROTEIN-RELATED"/>
    <property type="match status" value="1"/>
</dbReference>
<accession>A0ABY7QT80</accession>
<organism evidence="1 2">
    <name type="scientific">Peptoniphilus equinus</name>
    <dbReference type="NCBI Taxonomy" id="3016343"/>
    <lineage>
        <taxon>Bacteria</taxon>
        <taxon>Bacillati</taxon>
        <taxon>Bacillota</taxon>
        <taxon>Tissierellia</taxon>
        <taxon>Tissierellales</taxon>
        <taxon>Peptoniphilaceae</taxon>
        <taxon>Peptoniphilus</taxon>
    </lineage>
</organism>
<dbReference type="Proteomes" id="UP001210339">
    <property type="component" value="Chromosome"/>
</dbReference>
<keyword evidence="2" id="KW-1185">Reference proteome</keyword>
<dbReference type="PANTHER" id="PTHR34071:SF2">
    <property type="entry name" value="FLAVIN-NUCLEOTIDE-BINDING PROTEIN"/>
    <property type="match status" value="1"/>
</dbReference>
<dbReference type="Gene3D" id="2.30.110.10">
    <property type="entry name" value="Electron Transport, Fmn-binding Protein, Chain A"/>
    <property type="match status" value="1"/>
</dbReference>
<proteinExistence type="predicted"/>
<gene>
    <name evidence="1" type="ORF">O6R05_06000</name>
</gene>